<dbReference type="SMART" id="SM00355">
    <property type="entry name" value="ZnF_C2H2"/>
    <property type="match status" value="4"/>
</dbReference>
<feature type="coiled-coil region" evidence="1">
    <location>
        <begin position="1116"/>
        <end position="1161"/>
    </location>
</feature>
<evidence type="ECO:0000313" key="4">
    <source>
        <dbReference type="EMBL" id="KAK6182989.1"/>
    </source>
</evidence>
<sequence>MSDSKEKEAKSLGCDLCKTSYNSEKDLKEHLWSLIHHTKIEDQKRNSTHSCTLCLNVCKTIPEYRKHLLNTRHKKALEKFNRAAEDGKDYVFSDSEREDYADRPNNQYTCMDNPSDRAPLWWNRHTDTHTNQPPPFWNIPPWQRPQSQRDFIFSSQNIGSNGRFNEDRRGRTNSYKHNHMTNTHHRYDDDEEKNKNVRGMNSEQKSKHTSSDVDRHTSSRKGGSVNFRNSKEEGSSGEFENPFWHSTGDWQPSMPPPLMMMQPWQNNDAYFNYQNYGETSGYAYNRDFGRYHGNNWNKNYWKNNGDFYGNSGYDYEYNDDDDESQENYENGADDNTEPSDDLYTSFNEQEKLMEPVTDRRYNCSNNKSLTLGSTNRKRHSDGKGCKHPSKLRYNESRNYKNSSSTSISASTKSNKLVTTQKFKQKNVQSPKKKLNKKLNSLSQKKMDISRKDKSRSKSVSSSKSLSLSSCHTKSTPQNVSVPTGKKQACPVVTSLNASSSLESKKKSSSSVSPLKDLPSPLISPDTHTISGIDAESHISDTISSPAPIPDCNIKNKYSVKERNPNKPNPNIPIKSLTVKSGTSNKNDSGHRFLKPKSLLKKNSPKLRPVKDSVKSSTSLSSDNKDTKSNKSEIEASVVSEALVSSSSSQSHDDDIIIVDPKPQIRLGTSRQNSGEPSTTIDIDAASCSKDHSSDSSKSRTIHDLCSPSRRERTTANEQPADKPQKALAKETLLKLVNSPRSRKERMQLATMLRDHAQSHNRLDSSRIRSDDLDIEQVKHDFNSLCESFGGSRNNLPSIKIEDLTPEIQLQIAQLIEDDSELSVDVQSMLTNTIEVSNKDGSVVRMDGDDNKTSETKQDEKKTCIQSTVKSEPEWLKTSKKGDPVKDKLHCSSTKPPAVSIDSPSILPESTITLNTPQSSPEATPSTNKQSMATTSSTMANRPPTTHPNFYPHPYFPGNYPYPPFPPHGFPPFHQPMQFPNQPPNMFNPSFNPMSMPGFNMFPSMGNQYGAMTENMPSAPHTSNHEDQSHRMSPVQASTSDDNDKLLSPHQSSNLMAQKSPVKVETPRKEKIYQTTATSPIKFDSEESSEMQDILAFDDTTPPSAEQRSVMKVLISLSSKEEKIQSHLESVDSTEDQLNQTLTKTMQQLNDCREKRKRLLDEQKAIRIKKSKVLTDFIKDNDDVDRDDVTGVNHRVSSCDIGVQISYPLTSSPFVEQQLTLTATEISNDSVPKTEPMFSPRSLVSYNSHDSDCANSDRTSSQSSNINNEVIVESDCSSGDINMDFIRLSNELGSEDETMATDDQIKTEVVEESCSSDVETSSSETVAVVSLQSSCESPFEKIQKMSSPNTSIRFENVHDKIIFSPSKHVSPAITTKSDQPGNLMMSPIGDRSSEKDIFLSPVKKEKCESSPECVSKTFRKRSVSESDVDNKDDISPSICGRSIKYLGAITGSPDRASIIKQIAANFAGVTSVSCVRVNQQTTPTKTTAEHRENVEQVNTINTSCDSVNNYQHSANIDSTESSGDLRNCSIILEKLEMELKNSEAKPMENQVIDDACTCTSILSPKASTMSPVNKNYSPQKTEPLPCTSMSNDNCVVIDSSSESTFDEENIPLASIKQKLQSQQSELSTLSMEFSETDSDEDDMELAKGYEDYFQFLETSESDSKPDENSSHVSTKQPHTKQPFDGPKNSVCGLKIIKNDVFVCYKDYGVRRYSLQSGELIKEYNTEGNIIQCMTIGTTRTGETRLYMAGPALCIMAYEIEESSPMCTIDVLEEVKCLHSDYGHVYGGLSNGMLEVIRLQANKKIDTYQSDDQCIHCITSAREGGFKLLCVSSQDATITVYDAFSGLPVRVLEGHSKTAFSVRVTMNKVYSGSGDKTVMVHDLHTGDLEHVYKDHKGMVTSIYVDGGLLFSASYDRFVRCYDTENQTLKCMYYGAGHSVVSRLVVHDGKLYTGNRDGEISVIHINHQQVWPCQCDNCTHIFGVKDHLLHHVLTDHLTPNSFMTKCTWRGCKQWFSTQRESKNVESHMLNHLQSLDTTTD</sequence>
<organism evidence="4 5">
    <name type="scientific">Patella caerulea</name>
    <name type="common">Rayed Mediterranean limpet</name>
    <dbReference type="NCBI Taxonomy" id="87958"/>
    <lineage>
        <taxon>Eukaryota</taxon>
        <taxon>Metazoa</taxon>
        <taxon>Spiralia</taxon>
        <taxon>Lophotrochozoa</taxon>
        <taxon>Mollusca</taxon>
        <taxon>Gastropoda</taxon>
        <taxon>Patellogastropoda</taxon>
        <taxon>Patelloidea</taxon>
        <taxon>Patellidae</taxon>
        <taxon>Patella</taxon>
    </lineage>
</organism>
<evidence type="ECO:0000259" key="3">
    <source>
        <dbReference type="PROSITE" id="PS00028"/>
    </source>
</evidence>
<proteinExistence type="predicted"/>
<dbReference type="GO" id="GO:0005829">
    <property type="term" value="C:cytosol"/>
    <property type="evidence" value="ECO:0007669"/>
    <property type="project" value="TreeGrafter"/>
</dbReference>
<dbReference type="PANTHER" id="PTHR14435">
    <property type="entry name" value="ZINC FINGER PROTEIN 106"/>
    <property type="match status" value="1"/>
</dbReference>
<feature type="compositionally biased region" description="Basic and acidic residues" evidence="2">
    <location>
        <begin position="348"/>
        <end position="361"/>
    </location>
</feature>
<feature type="compositionally biased region" description="Low complexity" evidence="2">
    <location>
        <begin position="457"/>
        <end position="474"/>
    </location>
</feature>
<dbReference type="GO" id="GO:0008270">
    <property type="term" value="F:zinc ion binding"/>
    <property type="evidence" value="ECO:0007669"/>
    <property type="project" value="InterPro"/>
</dbReference>
<feature type="compositionally biased region" description="Basic and acidic residues" evidence="2">
    <location>
        <begin position="845"/>
        <end position="862"/>
    </location>
</feature>
<feature type="region of interest" description="Disordered" evidence="2">
    <location>
        <begin position="840"/>
        <end position="945"/>
    </location>
</feature>
<comment type="caution">
    <text evidence="4">The sequence shown here is derived from an EMBL/GenBank/DDBJ whole genome shotgun (WGS) entry which is preliminary data.</text>
</comment>
<feature type="compositionally biased region" description="Basic residues" evidence="2">
    <location>
        <begin position="591"/>
        <end position="604"/>
    </location>
</feature>
<dbReference type="SUPFAM" id="SSF50978">
    <property type="entry name" value="WD40 repeat-like"/>
    <property type="match status" value="1"/>
</dbReference>
<feature type="region of interest" description="Disordered" evidence="2">
    <location>
        <begin position="156"/>
        <end position="248"/>
    </location>
</feature>
<reference evidence="4 5" key="1">
    <citation type="submission" date="2024-01" db="EMBL/GenBank/DDBJ databases">
        <title>The genome of the rayed Mediterranean limpet Patella caerulea (Linnaeus, 1758).</title>
        <authorList>
            <person name="Anh-Thu Weber A."/>
            <person name="Halstead-Nussloch G."/>
        </authorList>
    </citation>
    <scope>NUCLEOTIDE SEQUENCE [LARGE SCALE GENOMIC DNA]</scope>
    <source>
        <strain evidence="4">AATW-2023a</strain>
        <tissue evidence="4">Whole specimen</tissue>
    </source>
</reference>
<dbReference type="InterPro" id="IPR042622">
    <property type="entry name" value="Znf106"/>
</dbReference>
<feature type="compositionally biased region" description="Basic and acidic residues" evidence="2">
    <location>
        <begin position="688"/>
        <end position="723"/>
    </location>
</feature>
<keyword evidence="5" id="KW-1185">Reference proteome</keyword>
<feature type="compositionally biased region" description="Basic residues" evidence="2">
    <location>
        <begin position="174"/>
        <end position="184"/>
    </location>
</feature>
<dbReference type="Proteomes" id="UP001347796">
    <property type="component" value="Unassembled WGS sequence"/>
</dbReference>
<feature type="compositionally biased region" description="Low complexity" evidence="2">
    <location>
        <begin position="634"/>
        <end position="649"/>
    </location>
</feature>
<dbReference type="SMART" id="SM00320">
    <property type="entry name" value="WD40"/>
    <property type="match status" value="4"/>
</dbReference>
<feature type="compositionally biased region" description="Polar residues" evidence="2">
    <location>
        <begin position="362"/>
        <end position="374"/>
    </location>
</feature>
<dbReference type="InterPro" id="IPR018391">
    <property type="entry name" value="PQQ_b-propeller_rpt"/>
</dbReference>
<feature type="domain" description="C2H2-type" evidence="3">
    <location>
        <begin position="14"/>
        <end position="36"/>
    </location>
</feature>
<dbReference type="InterPro" id="IPR013087">
    <property type="entry name" value="Znf_C2H2_type"/>
</dbReference>
<feature type="compositionally biased region" description="Basic and acidic residues" evidence="2">
    <location>
        <begin position="870"/>
        <end position="889"/>
    </location>
</feature>
<evidence type="ECO:0000313" key="5">
    <source>
        <dbReference type="Proteomes" id="UP001347796"/>
    </source>
</evidence>
<feature type="region of interest" description="Disordered" evidence="2">
    <location>
        <begin position="558"/>
        <end position="723"/>
    </location>
</feature>
<dbReference type="InterPro" id="IPR003604">
    <property type="entry name" value="Matrin/U1-like-C_Znf_C2H2"/>
</dbReference>
<dbReference type="PANTHER" id="PTHR14435:SF2">
    <property type="entry name" value="ZINC FINGER PROTEIN 106"/>
    <property type="match status" value="1"/>
</dbReference>
<feature type="compositionally biased region" description="Polar residues" evidence="2">
    <location>
        <begin position="577"/>
        <end position="586"/>
    </location>
</feature>
<dbReference type="Pfam" id="PF00400">
    <property type="entry name" value="WD40"/>
    <property type="match status" value="1"/>
</dbReference>
<accession>A0AAN8K224</accession>
<feature type="compositionally biased region" description="Basic residues" evidence="2">
    <location>
        <begin position="375"/>
        <end position="390"/>
    </location>
</feature>
<feature type="compositionally biased region" description="Low complexity" evidence="2">
    <location>
        <begin position="508"/>
        <end position="520"/>
    </location>
</feature>
<feature type="compositionally biased region" description="Polar residues" evidence="2">
    <location>
        <begin position="907"/>
        <end position="943"/>
    </location>
</feature>
<dbReference type="GO" id="GO:0017124">
    <property type="term" value="F:SH3 domain binding"/>
    <property type="evidence" value="ECO:0007669"/>
    <property type="project" value="TreeGrafter"/>
</dbReference>
<feature type="domain" description="C2H2-type" evidence="3">
    <location>
        <begin position="1970"/>
        <end position="1993"/>
    </location>
</feature>
<feature type="compositionally biased region" description="Basic and acidic residues" evidence="2">
    <location>
        <begin position="185"/>
        <end position="195"/>
    </location>
</feature>
<feature type="compositionally biased region" description="Low complexity" evidence="2">
    <location>
        <begin position="399"/>
        <end position="415"/>
    </location>
</feature>
<evidence type="ECO:0000256" key="2">
    <source>
        <dbReference type="SAM" id="MobiDB-lite"/>
    </source>
</evidence>
<gene>
    <name evidence="4" type="ORF">SNE40_010548</name>
</gene>
<dbReference type="PROSITE" id="PS00028">
    <property type="entry name" value="ZINC_FINGER_C2H2_1"/>
    <property type="match status" value="2"/>
</dbReference>
<feature type="region of interest" description="Disordered" evidence="2">
    <location>
        <begin position="1658"/>
        <end position="1684"/>
    </location>
</feature>
<protein>
    <recommendedName>
        <fullName evidence="3">C2H2-type domain-containing protein</fullName>
    </recommendedName>
</protein>
<dbReference type="GO" id="GO:0016020">
    <property type="term" value="C:membrane"/>
    <property type="evidence" value="ECO:0007669"/>
    <property type="project" value="TreeGrafter"/>
</dbReference>
<feature type="compositionally biased region" description="Basic and acidic residues" evidence="2">
    <location>
        <begin position="204"/>
        <end position="217"/>
    </location>
</feature>
<dbReference type="GO" id="GO:0003723">
    <property type="term" value="F:RNA binding"/>
    <property type="evidence" value="ECO:0007669"/>
    <property type="project" value="InterPro"/>
</dbReference>
<name>A0AAN8K224_PATCE</name>
<dbReference type="EMBL" id="JAZGQO010000007">
    <property type="protein sequence ID" value="KAK6182989.1"/>
    <property type="molecule type" value="Genomic_DNA"/>
</dbReference>
<dbReference type="Gene3D" id="2.130.10.10">
    <property type="entry name" value="YVTN repeat-like/Quinoprotein amine dehydrogenase"/>
    <property type="match status" value="1"/>
</dbReference>
<feature type="region of interest" description="Disordered" evidence="2">
    <location>
        <begin position="1009"/>
        <end position="1066"/>
    </location>
</feature>
<feature type="compositionally biased region" description="Polar residues" evidence="2">
    <location>
        <begin position="666"/>
        <end position="680"/>
    </location>
</feature>
<dbReference type="InterPro" id="IPR036322">
    <property type="entry name" value="WD40_repeat_dom_sf"/>
</dbReference>
<feature type="compositionally biased region" description="Basic and acidic residues" evidence="2">
    <location>
        <begin position="622"/>
        <end position="633"/>
    </location>
</feature>
<keyword evidence="1" id="KW-0175">Coiled coil</keyword>
<feature type="compositionally biased region" description="Acidic residues" evidence="2">
    <location>
        <begin position="316"/>
        <end position="340"/>
    </location>
</feature>
<feature type="region of interest" description="Disordered" evidence="2">
    <location>
        <begin position="312"/>
        <end position="529"/>
    </location>
</feature>
<dbReference type="SMART" id="SM00451">
    <property type="entry name" value="ZnF_U1"/>
    <property type="match status" value="2"/>
</dbReference>
<dbReference type="SMART" id="SM00564">
    <property type="entry name" value="PQQ"/>
    <property type="match status" value="4"/>
</dbReference>
<dbReference type="InterPro" id="IPR015943">
    <property type="entry name" value="WD40/YVTN_repeat-like_dom_sf"/>
</dbReference>
<evidence type="ECO:0000256" key="1">
    <source>
        <dbReference type="SAM" id="Coils"/>
    </source>
</evidence>
<dbReference type="InterPro" id="IPR001680">
    <property type="entry name" value="WD40_rpt"/>
</dbReference>